<evidence type="ECO:0000313" key="1">
    <source>
        <dbReference type="EMBL" id="QCN95905.1"/>
    </source>
</evidence>
<dbReference type="EMBL" id="CP032321">
    <property type="protein sequence ID" value="QCN95905.1"/>
    <property type="molecule type" value="Genomic_DNA"/>
</dbReference>
<dbReference type="Proteomes" id="UP000298595">
    <property type="component" value="Chromosome"/>
</dbReference>
<dbReference type="AlphaFoldDB" id="A0A4D8PK87"/>
<proteinExistence type="predicted"/>
<protein>
    <submittedName>
        <fullName evidence="1">Uncharacterized protein</fullName>
    </submittedName>
</protein>
<name>A0A4D8PK87_9PROT</name>
<organism evidence="1 2">
    <name type="scientific">Azospirillum argentinense</name>
    <dbReference type="NCBI Taxonomy" id="2970906"/>
    <lineage>
        <taxon>Bacteria</taxon>
        <taxon>Pseudomonadati</taxon>
        <taxon>Pseudomonadota</taxon>
        <taxon>Alphaproteobacteria</taxon>
        <taxon>Rhodospirillales</taxon>
        <taxon>Azospirillaceae</taxon>
        <taxon>Azospirillum</taxon>
    </lineage>
</organism>
<sequence>MPGPTPIPPGLVPACILAAQAQPYLGTTDAAAWLRDMRRGVPGYSRRISKPPRPIKRGNRVFYSSTDAARVVDELRRGTGGSRVPT</sequence>
<reference evidence="1 2" key="1">
    <citation type="submission" date="2018-09" db="EMBL/GenBank/DDBJ databases">
        <title>Whole genome based analysis of evolution and adaptive divergence in Indian and Brazilian strains of Azospirillum brasilense.</title>
        <authorList>
            <person name="Singh C."/>
            <person name="Tripathi A.K."/>
        </authorList>
    </citation>
    <scope>NUCLEOTIDE SEQUENCE [LARGE SCALE GENOMIC DNA]</scope>
    <source>
        <strain evidence="1 2">MTCC4035</strain>
    </source>
</reference>
<accession>A0A4D8PK87</accession>
<evidence type="ECO:0000313" key="2">
    <source>
        <dbReference type="Proteomes" id="UP000298595"/>
    </source>
</evidence>
<dbReference type="RefSeq" id="WP_137115619.1">
    <property type="nucleotide sequence ID" value="NZ_CP032321.1"/>
</dbReference>
<dbReference type="KEGG" id="aare:D3093_11895"/>
<gene>
    <name evidence="1" type="ORF">D3093_11895</name>
</gene>